<dbReference type="Proteomes" id="UP000740727">
    <property type="component" value="Unassembled WGS sequence"/>
</dbReference>
<evidence type="ECO:0000256" key="6">
    <source>
        <dbReference type="SAM" id="Phobius"/>
    </source>
</evidence>
<keyword evidence="3 6" id="KW-0812">Transmembrane</keyword>
<dbReference type="EMBL" id="RFXN01000020">
    <property type="protein sequence ID" value="NBR93718.1"/>
    <property type="molecule type" value="Genomic_DNA"/>
</dbReference>
<organism evidence="8 9">
    <name type="scientific">Candidatus Fonsibacter lacus</name>
    <dbReference type="NCBI Taxonomy" id="2576439"/>
    <lineage>
        <taxon>Bacteria</taxon>
        <taxon>Pseudomonadati</taxon>
        <taxon>Pseudomonadota</taxon>
        <taxon>Alphaproteobacteria</taxon>
        <taxon>Candidatus Pelagibacterales</taxon>
        <taxon>Candidatus Pelagibacterales incertae sedis</taxon>
        <taxon>Candidatus Fonsibacter</taxon>
    </lineage>
</organism>
<evidence type="ECO:0000256" key="1">
    <source>
        <dbReference type="ARBA" id="ARBA00004236"/>
    </source>
</evidence>
<dbReference type="InterPro" id="IPR025937">
    <property type="entry name" value="PDGLE_dom"/>
</dbReference>
<accession>A0A965GCF3</accession>
<comment type="subcellular location">
    <subcellularLocation>
        <location evidence="1">Cell membrane</location>
    </subcellularLocation>
</comment>
<evidence type="ECO:0000313" key="9">
    <source>
        <dbReference type="Proteomes" id="UP000740727"/>
    </source>
</evidence>
<evidence type="ECO:0000256" key="2">
    <source>
        <dbReference type="ARBA" id="ARBA00022475"/>
    </source>
</evidence>
<evidence type="ECO:0000256" key="5">
    <source>
        <dbReference type="ARBA" id="ARBA00023136"/>
    </source>
</evidence>
<feature type="domain" description="PDGLE" evidence="7">
    <location>
        <begin position="4"/>
        <end position="92"/>
    </location>
</feature>
<keyword evidence="2" id="KW-1003">Cell membrane</keyword>
<evidence type="ECO:0000313" key="8">
    <source>
        <dbReference type="EMBL" id="NBR93718.1"/>
    </source>
</evidence>
<dbReference type="AlphaFoldDB" id="A0A965GCF3"/>
<comment type="caution">
    <text evidence="8">The sequence shown here is derived from an EMBL/GenBank/DDBJ whole genome shotgun (WGS) entry which is preliminary data.</text>
</comment>
<evidence type="ECO:0000256" key="4">
    <source>
        <dbReference type="ARBA" id="ARBA00022989"/>
    </source>
</evidence>
<name>A0A965GCF3_9PROT</name>
<feature type="transmembrane region" description="Helical" evidence="6">
    <location>
        <begin position="7"/>
        <end position="25"/>
    </location>
</feature>
<evidence type="ECO:0000256" key="3">
    <source>
        <dbReference type="ARBA" id="ARBA00022692"/>
    </source>
</evidence>
<reference evidence="8" key="1">
    <citation type="submission" date="2018-10" db="EMBL/GenBank/DDBJ databases">
        <title>Iterative Subtractive Binning of Freshwater Chronoseries Metagenomes Recovers Nearly Complete Genomes from over Four Hundred Novel Species.</title>
        <authorList>
            <person name="Rodriguez-R L.M."/>
            <person name="Tsementzi D."/>
            <person name="Luo C."/>
            <person name="Konstantinidis K.T."/>
        </authorList>
    </citation>
    <scope>NUCLEOTIDE SEQUENCE</scope>
    <source>
        <strain evidence="8">WB5_2A_028</strain>
    </source>
</reference>
<feature type="transmembrane region" description="Helical" evidence="6">
    <location>
        <begin position="68"/>
        <end position="89"/>
    </location>
</feature>
<dbReference type="Pfam" id="PF13190">
    <property type="entry name" value="PDGLE"/>
    <property type="match status" value="1"/>
</dbReference>
<proteinExistence type="predicted"/>
<dbReference type="GO" id="GO:0005886">
    <property type="term" value="C:plasma membrane"/>
    <property type="evidence" value="ECO:0007669"/>
    <property type="project" value="UniProtKB-SubCell"/>
</dbReference>
<protein>
    <recommendedName>
        <fullName evidence="7">PDGLE domain-containing protein</fullName>
    </recommendedName>
</protein>
<sequence length="97" mass="10218">MKTKRFYLVSLSISFLIAGVLSFYASSSPDGLEKVASTIGFIDSAKESATASSALADYGVQGITNERLSVGLAGIIGVIVTGLLMYLIIRLLGKKKN</sequence>
<gene>
    <name evidence="8" type="ORF">EBT44_02565</name>
</gene>
<keyword evidence="5 6" id="KW-0472">Membrane</keyword>
<evidence type="ECO:0000259" key="7">
    <source>
        <dbReference type="Pfam" id="PF13190"/>
    </source>
</evidence>
<keyword evidence="4 6" id="KW-1133">Transmembrane helix</keyword>